<evidence type="ECO:0000313" key="2">
    <source>
        <dbReference type="Proteomes" id="UP000278807"/>
    </source>
</evidence>
<protein>
    <submittedName>
        <fullName evidence="1 3">Uncharacterized protein</fullName>
    </submittedName>
</protein>
<evidence type="ECO:0000313" key="3">
    <source>
        <dbReference type="WBParaSite" id="HNAJ_0000426901-mRNA-1"/>
    </source>
</evidence>
<reference evidence="3" key="1">
    <citation type="submission" date="2017-02" db="UniProtKB">
        <authorList>
            <consortium name="WormBaseParasite"/>
        </authorList>
    </citation>
    <scope>IDENTIFICATION</scope>
</reference>
<proteinExistence type="predicted"/>
<dbReference type="AlphaFoldDB" id="A0A0R3TB30"/>
<dbReference type="Proteomes" id="UP000278807">
    <property type="component" value="Unassembled WGS sequence"/>
</dbReference>
<dbReference type="WBParaSite" id="HNAJ_0000426901-mRNA-1">
    <property type="protein sequence ID" value="HNAJ_0000426901-mRNA-1"/>
    <property type="gene ID" value="HNAJ_0000426901"/>
</dbReference>
<accession>A0A0R3TB30</accession>
<sequence length="56" mass="6187">MEFSQLFTPISQKKPQRGFKALGGEEGGMDTLEIVNEIGLICLDRGFIRSSLSDLI</sequence>
<organism evidence="3">
    <name type="scientific">Rodentolepis nana</name>
    <name type="common">Dwarf tapeworm</name>
    <name type="synonym">Hymenolepis nana</name>
    <dbReference type="NCBI Taxonomy" id="102285"/>
    <lineage>
        <taxon>Eukaryota</taxon>
        <taxon>Metazoa</taxon>
        <taxon>Spiralia</taxon>
        <taxon>Lophotrochozoa</taxon>
        <taxon>Platyhelminthes</taxon>
        <taxon>Cestoda</taxon>
        <taxon>Eucestoda</taxon>
        <taxon>Cyclophyllidea</taxon>
        <taxon>Hymenolepididae</taxon>
        <taxon>Rodentolepis</taxon>
    </lineage>
</organism>
<gene>
    <name evidence="1" type="ORF">HNAJ_LOCUS4267</name>
</gene>
<name>A0A0R3TB30_RODNA</name>
<keyword evidence="2" id="KW-1185">Reference proteome</keyword>
<dbReference type="EMBL" id="UZAE01002890">
    <property type="protein sequence ID" value="VDO00127.1"/>
    <property type="molecule type" value="Genomic_DNA"/>
</dbReference>
<evidence type="ECO:0000313" key="1">
    <source>
        <dbReference type="EMBL" id="VDO00127.1"/>
    </source>
</evidence>
<reference evidence="1 2" key="2">
    <citation type="submission" date="2018-11" db="EMBL/GenBank/DDBJ databases">
        <authorList>
            <consortium name="Pathogen Informatics"/>
        </authorList>
    </citation>
    <scope>NUCLEOTIDE SEQUENCE [LARGE SCALE GENOMIC DNA]</scope>
</reference>